<dbReference type="RefSeq" id="XP_024733215.1">
    <property type="nucleotide sequence ID" value="XM_024887147.1"/>
</dbReference>
<dbReference type="PANTHER" id="PTHR23501:SF198">
    <property type="entry name" value="AZOLE RESISTANCE PROTEIN 1-RELATED"/>
    <property type="match status" value="1"/>
</dbReference>
<evidence type="ECO:0000313" key="8">
    <source>
        <dbReference type="EMBL" id="PMD56311.1"/>
    </source>
</evidence>
<feature type="transmembrane region" description="Helical" evidence="6">
    <location>
        <begin position="442"/>
        <end position="461"/>
    </location>
</feature>
<evidence type="ECO:0000313" key="9">
    <source>
        <dbReference type="Proteomes" id="UP000235371"/>
    </source>
</evidence>
<feature type="transmembrane region" description="Helical" evidence="6">
    <location>
        <begin position="84"/>
        <end position="109"/>
    </location>
</feature>
<keyword evidence="4 6" id="KW-0472">Membrane</keyword>
<dbReference type="AlphaFoldDB" id="A0A2J6SZV4"/>
<feature type="transmembrane region" description="Helical" evidence="6">
    <location>
        <begin position="170"/>
        <end position="187"/>
    </location>
</feature>
<feature type="transmembrane region" description="Helical" evidence="6">
    <location>
        <begin position="207"/>
        <end position="225"/>
    </location>
</feature>
<keyword evidence="3 6" id="KW-1133">Transmembrane helix</keyword>
<dbReference type="InterPro" id="IPR036259">
    <property type="entry name" value="MFS_trans_sf"/>
</dbReference>
<organism evidence="8 9">
    <name type="scientific">Hyaloscypha bicolor E</name>
    <dbReference type="NCBI Taxonomy" id="1095630"/>
    <lineage>
        <taxon>Eukaryota</taxon>
        <taxon>Fungi</taxon>
        <taxon>Dikarya</taxon>
        <taxon>Ascomycota</taxon>
        <taxon>Pezizomycotina</taxon>
        <taxon>Leotiomycetes</taxon>
        <taxon>Helotiales</taxon>
        <taxon>Hyaloscyphaceae</taxon>
        <taxon>Hyaloscypha</taxon>
        <taxon>Hyaloscypha bicolor</taxon>
    </lineage>
</organism>
<comment type="subcellular location">
    <subcellularLocation>
        <location evidence="1">Membrane</location>
        <topology evidence="1">Multi-pass membrane protein</topology>
    </subcellularLocation>
</comment>
<feature type="transmembrane region" description="Helical" evidence="6">
    <location>
        <begin position="275"/>
        <end position="294"/>
    </location>
</feature>
<evidence type="ECO:0000256" key="3">
    <source>
        <dbReference type="ARBA" id="ARBA00022989"/>
    </source>
</evidence>
<evidence type="ECO:0000259" key="7">
    <source>
        <dbReference type="PROSITE" id="PS50850"/>
    </source>
</evidence>
<dbReference type="Pfam" id="PF07690">
    <property type="entry name" value="MFS_1"/>
    <property type="match status" value="1"/>
</dbReference>
<feature type="transmembrane region" description="Helical" evidence="6">
    <location>
        <begin position="377"/>
        <end position="396"/>
    </location>
</feature>
<dbReference type="Gene3D" id="1.20.1250.20">
    <property type="entry name" value="MFS general substrate transporter like domains"/>
    <property type="match status" value="2"/>
</dbReference>
<dbReference type="GO" id="GO:0005886">
    <property type="term" value="C:plasma membrane"/>
    <property type="evidence" value="ECO:0007669"/>
    <property type="project" value="TreeGrafter"/>
</dbReference>
<dbReference type="PANTHER" id="PTHR23501">
    <property type="entry name" value="MAJOR FACILITATOR SUPERFAMILY"/>
    <property type="match status" value="1"/>
</dbReference>
<feature type="transmembrane region" description="Helical" evidence="6">
    <location>
        <begin position="314"/>
        <end position="334"/>
    </location>
</feature>
<dbReference type="EMBL" id="KZ613848">
    <property type="protein sequence ID" value="PMD56311.1"/>
    <property type="molecule type" value="Genomic_DNA"/>
</dbReference>
<feature type="region of interest" description="Disordered" evidence="5">
    <location>
        <begin position="1"/>
        <end position="73"/>
    </location>
</feature>
<dbReference type="GO" id="GO:0022857">
    <property type="term" value="F:transmembrane transporter activity"/>
    <property type="evidence" value="ECO:0007669"/>
    <property type="project" value="InterPro"/>
</dbReference>
<sequence>MASNEFDTTTGINEKRASTMEDEIQQSTNSEKTSESEKVDVQTKMNAEECSNTSDDRPGGNEEIEEGTAAATKSEPKYPTGIRFVLLTISLMLGAYMVALDTQIIYLHLPSPPHRFTFALLCFEAGSLICALSHSSSIFILGRVVAGVGAAAIFAGGMVMIQLAVPLARIAVYISVLSSMYGAAALTGPPLGGVFTSSARLTWRFCFYINLPFGGVSVLMMLFAFREPKRDELKLTIKEKLGRMDLGGTVLFISSIVCLFLGLEWGGNEIPWVDFKAWGLLLGFGLLMIAFVALQLHTGENATIPLRIFLNRSVILAQMIAVLMMIGTNTHTFYLPFYFQSAKGLTASASGIRLLPYLLSVTAMELIVGIGVNKFGVYLPFMVFGTAIYTITSGLFCTLEVTTSTARLIGFQILAGIGFGSSLNICATVVRANVQDKDIPIAGALAGFAPFLGGSLAASIGQNVFRSALTQKLLQSVCPAEAAAIVKAGATGGVATVEEGVRDVFREAYNYAVKRTFVMAAVLEDWRFCKWRTAPREAKSGRRVGRDLKGKDVSRI</sequence>
<feature type="compositionally biased region" description="Basic and acidic residues" evidence="5">
    <location>
        <begin position="32"/>
        <end position="41"/>
    </location>
</feature>
<name>A0A2J6SZV4_9HELO</name>
<feature type="transmembrane region" description="Helical" evidence="6">
    <location>
        <begin position="140"/>
        <end position="163"/>
    </location>
</feature>
<keyword evidence="2 6" id="KW-0812">Transmembrane</keyword>
<feature type="domain" description="Major facilitator superfamily (MFS) profile" evidence="7">
    <location>
        <begin position="1"/>
        <end position="501"/>
    </location>
</feature>
<feature type="compositionally biased region" description="Polar residues" evidence="5">
    <location>
        <begin position="1"/>
        <end position="12"/>
    </location>
</feature>
<dbReference type="OrthoDB" id="10021397at2759"/>
<dbReference type="PROSITE" id="PS50850">
    <property type="entry name" value="MFS"/>
    <property type="match status" value="1"/>
</dbReference>
<dbReference type="SUPFAM" id="SSF103473">
    <property type="entry name" value="MFS general substrate transporter"/>
    <property type="match status" value="1"/>
</dbReference>
<gene>
    <name evidence="8" type="ORF">K444DRAFT_665955</name>
</gene>
<evidence type="ECO:0000256" key="2">
    <source>
        <dbReference type="ARBA" id="ARBA00022692"/>
    </source>
</evidence>
<reference evidence="8 9" key="1">
    <citation type="submission" date="2016-04" db="EMBL/GenBank/DDBJ databases">
        <title>A degradative enzymes factory behind the ericoid mycorrhizal symbiosis.</title>
        <authorList>
            <consortium name="DOE Joint Genome Institute"/>
            <person name="Martino E."/>
            <person name="Morin E."/>
            <person name="Grelet G."/>
            <person name="Kuo A."/>
            <person name="Kohler A."/>
            <person name="Daghino S."/>
            <person name="Barry K."/>
            <person name="Choi C."/>
            <person name="Cichocki N."/>
            <person name="Clum A."/>
            <person name="Copeland A."/>
            <person name="Hainaut M."/>
            <person name="Haridas S."/>
            <person name="Labutti K."/>
            <person name="Lindquist E."/>
            <person name="Lipzen A."/>
            <person name="Khouja H.-R."/>
            <person name="Murat C."/>
            <person name="Ohm R."/>
            <person name="Olson A."/>
            <person name="Spatafora J."/>
            <person name="Veneault-Fourrey C."/>
            <person name="Henrissat B."/>
            <person name="Grigoriev I."/>
            <person name="Martin F."/>
            <person name="Perotto S."/>
        </authorList>
    </citation>
    <scope>NUCLEOTIDE SEQUENCE [LARGE SCALE GENOMIC DNA]</scope>
    <source>
        <strain evidence="8 9">E</strain>
    </source>
</reference>
<evidence type="ECO:0000256" key="6">
    <source>
        <dbReference type="SAM" id="Phobius"/>
    </source>
</evidence>
<accession>A0A2J6SZV4</accession>
<dbReference type="Proteomes" id="UP000235371">
    <property type="component" value="Unassembled WGS sequence"/>
</dbReference>
<evidence type="ECO:0000256" key="1">
    <source>
        <dbReference type="ARBA" id="ARBA00004141"/>
    </source>
</evidence>
<dbReference type="GeneID" id="36595223"/>
<dbReference type="InterPro" id="IPR011701">
    <property type="entry name" value="MFS"/>
</dbReference>
<feature type="transmembrane region" description="Helical" evidence="6">
    <location>
        <begin position="354"/>
        <end position="372"/>
    </location>
</feature>
<dbReference type="InterPro" id="IPR020846">
    <property type="entry name" value="MFS_dom"/>
</dbReference>
<evidence type="ECO:0000256" key="4">
    <source>
        <dbReference type="ARBA" id="ARBA00023136"/>
    </source>
</evidence>
<keyword evidence="9" id="KW-1185">Reference proteome</keyword>
<dbReference type="InParanoid" id="A0A2J6SZV4"/>
<protein>
    <submittedName>
        <fullName evidence="8">MFS general substrate transporter</fullName>
    </submittedName>
</protein>
<dbReference type="STRING" id="1095630.A0A2J6SZV4"/>
<feature type="transmembrane region" description="Helical" evidence="6">
    <location>
        <begin position="246"/>
        <end position="263"/>
    </location>
</feature>
<proteinExistence type="predicted"/>
<feature type="compositionally biased region" description="Polar residues" evidence="5">
    <location>
        <begin position="43"/>
        <end position="53"/>
    </location>
</feature>
<feature type="transmembrane region" description="Helical" evidence="6">
    <location>
        <begin position="408"/>
        <end position="430"/>
    </location>
</feature>
<evidence type="ECO:0000256" key="5">
    <source>
        <dbReference type="SAM" id="MobiDB-lite"/>
    </source>
</evidence>